<comment type="caution">
    <text evidence="2">The sequence shown here is derived from an EMBL/GenBank/DDBJ whole genome shotgun (WGS) entry which is preliminary data.</text>
</comment>
<keyword evidence="3" id="KW-1185">Reference proteome</keyword>
<gene>
    <name evidence="2" type="ORF">PENTCL1PPCAC_21799</name>
</gene>
<dbReference type="Gene3D" id="3.60.21.10">
    <property type="match status" value="1"/>
</dbReference>
<protein>
    <recommendedName>
        <fullName evidence="1">Calcineurin-like phosphoesterase domain-containing protein</fullName>
    </recommendedName>
</protein>
<dbReference type="InterPro" id="IPR029052">
    <property type="entry name" value="Metallo-depent_PP-like"/>
</dbReference>
<reference evidence="2" key="1">
    <citation type="submission" date="2023-10" db="EMBL/GenBank/DDBJ databases">
        <title>Genome assembly of Pristionchus species.</title>
        <authorList>
            <person name="Yoshida K."/>
            <person name="Sommer R.J."/>
        </authorList>
    </citation>
    <scope>NUCLEOTIDE SEQUENCE</scope>
    <source>
        <strain evidence="2">RS0144</strain>
    </source>
</reference>
<evidence type="ECO:0000313" key="2">
    <source>
        <dbReference type="EMBL" id="GMS99624.1"/>
    </source>
</evidence>
<sequence>YQFNYNDVTKTLKLVKAIFMAEPVVMTCKAPAVVVGDIHGQFCDLVRIFSTFNEKGLPGYFAQSYVFLGDYVDR</sequence>
<dbReference type="EMBL" id="BTSX01000005">
    <property type="protein sequence ID" value="GMS99624.1"/>
    <property type="molecule type" value="Genomic_DNA"/>
</dbReference>
<dbReference type="PANTHER" id="PTHR11668">
    <property type="entry name" value="SERINE/THREONINE PROTEIN PHOSPHATASE"/>
    <property type="match status" value="1"/>
</dbReference>
<dbReference type="GO" id="GO:0005634">
    <property type="term" value="C:nucleus"/>
    <property type="evidence" value="ECO:0007669"/>
    <property type="project" value="TreeGrafter"/>
</dbReference>
<evidence type="ECO:0000313" key="3">
    <source>
        <dbReference type="Proteomes" id="UP001432027"/>
    </source>
</evidence>
<proteinExistence type="predicted"/>
<dbReference type="InterPro" id="IPR006186">
    <property type="entry name" value="Ser/Thr-sp_prot-phosphatase"/>
</dbReference>
<dbReference type="InterPro" id="IPR004843">
    <property type="entry name" value="Calcineurin-like_PHP"/>
</dbReference>
<feature type="non-terminal residue" evidence="2">
    <location>
        <position position="74"/>
    </location>
</feature>
<accession>A0AAV5U0D1</accession>
<dbReference type="InterPro" id="IPR050341">
    <property type="entry name" value="PP1_catalytic_subunit"/>
</dbReference>
<dbReference type="GO" id="GO:0005737">
    <property type="term" value="C:cytoplasm"/>
    <property type="evidence" value="ECO:0007669"/>
    <property type="project" value="TreeGrafter"/>
</dbReference>
<dbReference type="AlphaFoldDB" id="A0AAV5U0D1"/>
<dbReference type="GO" id="GO:0004722">
    <property type="term" value="F:protein serine/threonine phosphatase activity"/>
    <property type="evidence" value="ECO:0007669"/>
    <property type="project" value="TreeGrafter"/>
</dbReference>
<dbReference type="Pfam" id="PF00149">
    <property type="entry name" value="Metallophos"/>
    <property type="match status" value="1"/>
</dbReference>
<feature type="domain" description="Calcineurin-like phosphoesterase" evidence="1">
    <location>
        <begin position="32"/>
        <end position="74"/>
    </location>
</feature>
<name>A0AAV5U0D1_9BILA</name>
<feature type="non-terminal residue" evidence="2">
    <location>
        <position position="1"/>
    </location>
</feature>
<dbReference type="PANTHER" id="PTHR11668:SF491">
    <property type="entry name" value="SERINE_THREONINE-PROTEIN PHOSPHATASE"/>
    <property type="match status" value="1"/>
</dbReference>
<dbReference type="Proteomes" id="UP001432027">
    <property type="component" value="Unassembled WGS sequence"/>
</dbReference>
<organism evidence="2 3">
    <name type="scientific">Pristionchus entomophagus</name>
    <dbReference type="NCBI Taxonomy" id="358040"/>
    <lineage>
        <taxon>Eukaryota</taxon>
        <taxon>Metazoa</taxon>
        <taxon>Ecdysozoa</taxon>
        <taxon>Nematoda</taxon>
        <taxon>Chromadorea</taxon>
        <taxon>Rhabditida</taxon>
        <taxon>Rhabditina</taxon>
        <taxon>Diplogasteromorpha</taxon>
        <taxon>Diplogasteroidea</taxon>
        <taxon>Neodiplogasteridae</taxon>
        <taxon>Pristionchus</taxon>
    </lineage>
</organism>
<evidence type="ECO:0000259" key="1">
    <source>
        <dbReference type="Pfam" id="PF00149"/>
    </source>
</evidence>
<dbReference type="SUPFAM" id="SSF56300">
    <property type="entry name" value="Metallo-dependent phosphatases"/>
    <property type="match status" value="1"/>
</dbReference>
<dbReference type="PRINTS" id="PR00114">
    <property type="entry name" value="STPHPHTASE"/>
</dbReference>